<evidence type="ECO:0000313" key="1">
    <source>
        <dbReference type="EnsemblPlants" id="AVESA.00010b.r2.6CG1084330.2.CDS"/>
    </source>
</evidence>
<sequence length="379" mass="41112">MAGDDGNNNGGGQEEVQIQIAGSSSKGATSSAPPQSSPVKHWEWWLMLTLNMFFLIAGQTASTLLGRFYYNQGGNSKWMSTFVQTAGFPVLFIARLLFRSKSPSTQTATSSPEASTSKIILIYIVLGLIIAADDLMYSYGLLYLPVSTYSLICASQLAFNAVFSYVLNAQKFTPMIFNSVTLLTFSAALLGVDEDAQDTSGISQGNHVLGFVLTLGASATYSLILSLMQVTFEKVIKRETFSVVLNMQICTALVATLASLVGLFASGEWKTLEGEMHVFSSGKVSYVMTLLWTAISWQIASVGVVGLIFVVSSLFSNVISTLALPIIPVFAVIFFHDKMDGIKIIAMLMAIWGFISYGYQLYVDDKKSRKTSASVEENS</sequence>
<evidence type="ECO:0000313" key="2">
    <source>
        <dbReference type="Proteomes" id="UP001732700"/>
    </source>
</evidence>
<reference evidence="1" key="2">
    <citation type="submission" date="2025-09" db="UniProtKB">
        <authorList>
            <consortium name="EnsemblPlants"/>
        </authorList>
    </citation>
    <scope>IDENTIFICATION</scope>
</reference>
<accession>A0ACD5Z3B9</accession>
<proteinExistence type="predicted"/>
<reference evidence="1" key="1">
    <citation type="submission" date="2021-05" db="EMBL/GenBank/DDBJ databases">
        <authorList>
            <person name="Scholz U."/>
            <person name="Mascher M."/>
            <person name="Fiebig A."/>
        </authorList>
    </citation>
    <scope>NUCLEOTIDE SEQUENCE [LARGE SCALE GENOMIC DNA]</scope>
</reference>
<name>A0ACD5Z3B9_AVESA</name>
<dbReference type="Proteomes" id="UP001732700">
    <property type="component" value="Chromosome 6C"/>
</dbReference>
<protein>
    <submittedName>
        <fullName evidence="1">Uncharacterized protein</fullName>
    </submittedName>
</protein>
<keyword evidence="2" id="KW-1185">Reference proteome</keyword>
<organism evidence="1 2">
    <name type="scientific">Avena sativa</name>
    <name type="common">Oat</name>
    <dbReference type="NCBI Taxonomy" id="4498"/>
    <lineage>
        <taxon>Eukaryota</taxon>
        <taxon>Viridiplantae</taxon>
        <taxon>Streptophyta</taxon>
        <taxon>Embryophyta</taxon>
        <taxon>Tracheophyta</taxon>
        <taxon>Spermatophyta</taxon>
        <taxon>Magnoliopsida</taxon>
        <taxon>Liliopsida</taxon>
        <taxon>Poales</taxon>
        <taxon>Poaceae</taxon>
        <taxon>BOP clade</taxon>
        <taxon>Pooideae</taxon>
        <taxon>Poodae</taxon>
        <taxon>Poeae</taxon>
        <taxon>Poeae Chloroplast Group 1 (Aveneae type)</taxon>
        <taxon>Aveninae</taxon>
        <taxon>Avena</taxon>
    </lineage>
</organism>
<dbReference type="EnsemblPlants" id="AVESA.00010b.r2.6CG1084330.2">
    <property type="protein sequence ID" value="AVESA.00010b.r2.6CG1084330.2.CDS"/>
    <property type="gene ID" value="AVESA.00010b.r2.6CG1084330"/>
</dbReference>